<dbReference type="RefSeq" id="WP_264158121.1">
    <property type="nucleotide sequence ID" value="NZ_AP018795.1"/>
</dbReference>
<name>A0A2Z6ILC1_ACIFI</name>
<dbReference type="Pfam" id="PF00300">
    <property type="entry name" value="His_Phos_1"/>
    <property type="match status" value="1"/>
</dbReference>
<dbReference type="CDD" id="cd07067">
    <property type="entry name" value="HP_PGM_like"/>
    <property type="match status" value="1"/>
</dbReference>
<dbReference type="InterPro" id="IPR029033">
    <property type="entry name" value="His_PPase_superfam"/>
</dbReference>
<keyword evidence="2" id="KW-1185">Reference proteome</keyword>
<organism evidence="1 2">
    <name type="scientific">Acidithiobacillus ferridurans</name>
    <dbReference type="NCBI Taxonomy" id="1232575"/>
    <lineage>
        <taxon>Bacteria</taxon>
        <taxon>Pseudomonadati</taxon>
        <taxon>Pseudomonadota</taxon>
        <taxon>Acidithiobacillia</taxon>
        <taxon>Acidithiobacillales</taxon>
        <taxon>Acidithiobacillaceae</taxon>
        <taxon>Acidithiobacillus</taxon>
    </lineage>
</organism>
<evidence type="ECO:0000313" key="2">
    <source>
        <dbReference type="Proteomes" id="UP000280188"/>
    </source>
</evidence>
<dbReference type="SUPFAM" id="SSF53254">
    <property type="entry name" value="Phosphoglycerate mutase-like"/>
    <property type="match status" value="1"/>
</dbReference>
<dbReference type="AlphaFoldDB" id="A0A2Z6ILC1"/>
<dbReference type="InterPro" id="IPR013078">
    <property type="entry name" value="His_Pase_superF_clade-1"/>
</dbReference>
<protein>
    <submittedName>
        <fullName evidence="1">2,3-bisphosphoglycerate-dependent phosphoglycerate mutase</fullName>
    </submittedName>
</protein>
<gene>
    <name evidence="1" type="ORF">AFERRID_27990</name>
</gene>
<dbReference type="Gene3D" id="3.40.50.1240">
    <property type="entry name" value="Phosphoglycerate mutase-like"/>
    <property type="match status" value="1"/>
</dbReference>
<dbReference type="Proteomes" id="UP000280188">
    <property type="component" value="Chromosome"/>
</dbReference>
<dbReference type="EMBL" id="AP018795">
    <property type="protein sequence ID" value="BBF66581.1"/>
    <property type="molecule type" value="Genomic_DNA"/>
</dbReference>
<dbReference type="KEGG" id="afj:AFERRID_27990"/>
<proteinExistence type="predicted"/>
<reference evidence="1 2" key="1">
    <citation type="journal article" date="2018" name="Microbiol. Resour. Announc.">
        <title>Complete Genome Sequence of Acidithiobacillus ferridurans JCM 18981.</title>
        <authorList>
            <person name="Miyauchi T."/>
            <person name="Kouzuma A."/>
            <person name="Abe T."/>
            <person name="Watanabe K."/>
        </authorList>
    </citation>
    <scope>NUCLEOTIDE SEQUENCE [LARGE SCALE GENOMIC DNA]</scope>
    <source>
        <strain evidence="2">ATCC 33020 / DSM 29468 / JCM 18981 / 11Fe</strain>
    </source>
</reference>
<accession>A0A2Z6ILC1</accession>
<evidence type="ECO:0000313" key="1">
    <source>
        <dbReference type="EMBL" id="BBF66581.1"/>
    </source>
</evidence>
<sequence>MNLESITLVRHGMTEWASSGRHTSVTDVELTAEGRKDAQALRTPLWRWVLSTGFIPARCCAPSAPPFLRVTPFLN</sequence>